<sequence>MQTTPVSEVPDPVDCFRLTPVNLKTLRSPLKQRPMSTEGNESLYKENFNLISKQLQNLLSELDVIYREVGYSKIEISRKEKQIFHNLSNSISKFFDEANAERDTLTKEFQTGQYTLQCMLNTINDPKGVNTIPDLFMRNNILVTSSQTMIDDNCSSPHKSSSLLNKLKILNNVKDYVMNAYLPNFMRYLSTVLKLRHLMEKVPDMQDQILPTNFALPQKELCSQFNSQIRSCGGDTKLLFKFFQEENETIFQRSFFSKITNDQIKFLESFIKSYSEEYTRRLERYKTLQNELQEISQSLGIDYRSIISSEQQNEIPTESEPVISWNAIVSLEKSIKKYEILRQTRLKEKDELLTKCQTLWGKLKVPDGQQQKFIENNSNLSAESLENIRAELDRLEEMKKKLIKKLIQDSCDKINEYFTAMSFTESEKAEFQNSFDEMSRQSQSLKDDERLLEFCESQIDDLKRKMEIFQPIWKLIQDFESLQNDKIKLDESTKDSSRLLARNSHKILLEEERARKRITRYFPSVVRELKEKLTLFEEEFGKPFLLNGEQFLDIVLQEQAELANRYPKSRINMKAPSVRLRDNTKTIPKTPSKNHVAGSMCSSTSSSVKNRVAKPMTTPIPRNSTLKKVTTNRELLPPPHISVRKEFSRIPSIATTTTGSLNNSKRLAMSPEPRLLAPVSNNKLNIRNSNENEKKQPAKPLELNSLRVTREKNMINSSKTNRYMAAKLPSSPIKEPFGSVYSISRSPEGKIKLNVSCNSGNNTTNAHDNNPDSSFLNDSNFIEWKQNQVAKLNNFNDENSSWNNNIQ</sequence>
<feature type="coiled-coil region" evidence="1">
    <location>
        <begin position="378"/>
        <end position="405"/>
    </location>
</feature>
<dbReference type="EMBL" id="AP012215">
    <property type="protein sequence ID" value="BAO39553.1"/>
    <property type="molecule type" value="Genomic_DNA"/>
</dbReference>
<evidence type="ECO:0000256" key="2">
    <source>
        <dbReference type="SAM" id="MobiDB-lite"/>
    </source>
</evidence>
<dbReference type="PANTHER" id="PTHR19321">
    <property type="entry name" value="PROTEIN REGULATOR OF CYTOKINESIS 1 PRC1-RELATED"/>
    <property type="match status" value="1"/>
</dbReference>
<dbReference type="Pfam" id="PF03999">
    <property type="entry name" value="MAP65_ASE1"/>
    <property type="match status" value="1"/>
</dbReference>
<evidence type="ECO:0000256" key="1">
    <source>
        <dbReference type="SAM" id="Coils"/>
    </source>
</evidence>
<name>W0T920_KLUMD</name>
<gene>
    <name evidence="3" type="primary">ASE1</name>
    <name evidence="3" type="ORF">KLMA_30258</name>
</gene>
<dbReference type="GO" id="GO:0008017">
    <property type="term" value="F:microtubule binding"/>
    <property type="evidence" value="ECO:0007669"/>
    <property type="project" value="InterPro"/>
</dbReference>
<evidence type="ECO:0000313" key="3">
    <source>
        <dbReference type="EMBL" id="BAO39553.1"/>
    </source>
</evidence>
<dbReference type="GO" id="GO:1990023">
    <property type="term" value="C:mitotic spindle midzone"/>
    <property type="evidence" value="ECO:0007669"/>
    <property type="project" value="TreeGrafter"/>
</dbReference>
<protein>
    <submittedName>
        <fullName evidence="3">Anaphase spindle elongation protein</fullName>
    </submittedName>
</protein>
<dbReference type="VEuPathDB" id="FungiDB:KLMA_30258"/>
<dbReference type="PANTHER" id="PTHR19321:SF41">
    <property type="entry name" value="FASCETTO-RELATED"/>
    <property type="match status" value="1"/>
</dbReference>
<keyword evidence="1" id="KW-0175">Coiled coil</keyword>
<feature type="compositionally biased region" description="Polar residues" evidence="2">
    <location>
        <begin position="600"/>
        <end position="609"/>
    </location>
</feature>
<feature type="region of interest" description="Disordered" evidence="2">
    <location>
        <begin position="583"/>
        <end position="623"/>
    </location>
</feature>
<dbReference type="OrthoDB" id="642895at2759"/>
<dbReference type="InterPro" id="IPR007145">
    <property type="entry name" value="MAP65_Ase1_PRC1"/>
</dbReference>
<dbReference type="GeneID" id="34715541"/>
<dbReference type="AlphaFoldDB" id="W0T920"/>
<dbReference type="Gene3D" id="1.20.58.1520">
    <property type="match status" value="1"/>
</dbReference>
<dbReference type="GO" id="GO:0051256">
    <property type="term" value="P:mitotic spindle midzone assembly"/>
    <property type="evidence" value="ECO:0007669"/>
    <property type="project" value="TreeGrafter"/>
</dbReference>
<reference evidence="3 4" key="1">
    <citation type="journal article" date="2015" name="Biotechnol. Biofuels">
        <title>Genetic basis of the highly efficient yeast Kluyveromyces marxianus: complete genome sequence and transcriptome analyses.</title>
        <authorList>
            <person name="Lertwattanasakul N."/>
            <person name="Kosaka T."/>
            <person name="Hosoyama A."/>
            <person name="Suzuki Y."/>
            <person name="Rodrussamee N."/>
            <person name="Matsutani M."/>
            <person name="Murata M."/>
            <person name="Fujimoto N."/>
            <person name="Suprayogi"/>
            <person name="Tsuchikane K."/>
            <person name="Limtong S."/>
            <person name="Fujita N."/>
            <person name="Yamada M."/>
        </authorList>
    </citation>
    <scope>NUCLEOTIDE SEQUENCE [LARGE SCALE GENOMIC DNA]</scope>
    <source>
        <strain evidence="4">DMKU3-1042 / BCC 29191 / NBRC 104275</strain>
    </source>
</reference>
<evidence type="ECO:0000313" key="4">
    <source>
        <dbReference type="Proteomes" id="UP000065495"/>
    </source>
</evidence>
<accession>W0T920</accession>
<dbReference type="GO" id="GO:0005737">
    <property type="term" value="C:cytoplasm"/>
    <property type="evidence" value="ECO:0007669"/>
    <property type="project" value="TreeGrafter"/>
</dbReference>
<dbReference type="Proteomes" id="UP000065495">
    <property type="component" value="Chromosome 3"/>
</dbReference>
<dbReference type="RefSeq" id="XP_022675396.1">
    <property type="nucleotide sequence ID" value="XM_022818761.1"/>
</dbReference>
<proteinExistence type="predicted"/>
<dbReference type="KEGG" id="kmx:KLMA_30258"/>
<organism evidence="3 4">
    <name type="scientific">Kluyveromyces marxianus (strain DMKU3-1042 / BCC 29191 / NBRC 104275)</name>
    <name type="common">Yeast</name>
    <name type="synonym">Candida kefyr</name>
    <dbReference type="NCBI Taxonomy" id="1003335"/>
    <lineage>
        <taxon>Eukaryota</taxon>
        <taxon>Fungi</taxon>
        <taxon>Dikarya</taxon>
        <taxon>Ascomycota</taxon>
        <taxon>Saccharomycotina</taxon>
        <taxon>Saccharomycetes</taxon>
        <taxon>Saccharomycetales</taxon>
        <taxon>Saccharomycetaceae</taxon>
        <taxon>Kluyveromyces</taxon>
    </lineage>
</organism>